<proteinExistence type="predicted"/>
<feature type="transmembrane region" description="Helical" evidence="1">
    <location>
        <begin position="64"/>
        <end position="84"/>
    </location>
</feature>
<feature type="transmembrane region" description="Helical" evidence="1">
    <location>
        <begin position="90"/>
        <end position="109"/>
    </location>
</feature>
<dbReference type="RefSeq" id="WP_022937210.1">
    <property type="nucleotide sequence ID" value="NZ_CABKRQ010000002.1"/>
</dbReference>
<dbReference type="AlphaFoldDB" id="A0A318KN27"/>
<organism evidence="2 3">
    <name type="scientific">Dielma fastidiosa</name>
    <dbReference type="NCBI Taxonomy" id="1034346"/>
    <lineage>
        <taxon>Bacteria</taxon>
        <taxon>Bacillati</taxon>
        <taxon>Bacillota</taxon>
        <taxon>Erysipelotrichia</taxon>
        <taxon>Erysipelotrichales</taxon>
        <taxon>Erysipelotrichaceae</taxon>
        <taxon>Dielma</taxon>
    </lineage>
</organism>
<name>A0A318KN27_9FIRM</name>
<dbReference type="InterPro" id="IPR005325">
    <property type="entry name" value="DUF308_memb"/>
</dbReference>
<dbReference type="Pfam" id="PF03729">
    <property type="entry name" value="DUF308"/>
    <property type="match status" value="2"/>
</dbReference>
<protein>
    <submittedName>
        <fullName evidence="2">Uncharacterized membrane protein HdeD (DUF308 family)</fullName>
    </submittedName>
</protein>
<keyword evidence="1" id="KW-0472">Membrane</keyword>
<keyword evidence="3" id="KW-1185">Reference proteome</keyword>
<keyword evidence="1" id="KW-0812">Transmembrane</keyword>
<accession>A0A318KN27</accession>
<comment type="caution">
    <text evidence="2">The sequence shown here is derived from an EMBL/GenBank/DDBJ whole genome shotgun (WGS) entry which is preliminary data.</text>
</comment>
<dbReference type="PANTHER" id="PTHR34989:SF1">
    <property type="entry name" value="PROTEIN HDED"/>
    <property type="match status" value="1"/>
</dbReference>
<reference evidence="2 3" key="1">
    <citation type="submission" date="2018-05" db="EMBL/GenBank/DDBJ databases">
        <title>Genomic Encyclopedia of Type Strains, Phase IV (KMG-IV): sequencing the most valuable type-strain genomes for metagenomic binning, comparative biology and taxonomic classification.</title>
        <authorList>
            <person name="Goeker M."/>
        </authorList>
    </citation>
    <scope>NUCLEOTIDE SEQUENCE [LARGE SCALE GENOMIC DNA]</scope>
    <source>
        <strain evidence="2 3">JC118</strain>
    </source>
</reference>
<dbReference type="GO" id="GO:0005886">
    <property type="term" value="C:plasma membrane"/>
    <property type="evidence" value="ECO:0007669"/>
    <property type="project" value="TreeGrafter"/>
</dbReference>
<dbReference type="PANTHER" id="PTHR34989">
    <property type="entry name" value="PROTEIN HDED"/>
    <property type="match status" value="1"/>
</dbReference>
<dbReference type="EMBL" id="QJKH01000012">
    <property type="protein sequence ID" value="PXX77076.1"/>
    <property type="molecule type" value="Genomic_DNA"/>
</dbReference>
<sequence>MNRKWSQVLWLLSAILLIGAGVICIMNPMTALSSIAWIIAIAILFEGFSDIVGYFFFRDTFFSNAWMLIDGILSVIMACFLIGYNDITAAFIPYIFSGWLLVTSLAKFINSFQMRRFNFASWNWMCALGIVGIAFSIFAFFNPSLAILTISVLLGALLIFQGLVTLIRWYLCLNF</sequence>
<dbReference type="Proteomes" id="UP000247612">
    <property type="component" value="Unassembled WGS sequence"/>
</dbReference>
<evidence type="ECO:0000256" key="1">
    <source>
        <dbReference type="SAM" id="Phobius"/>
    </source>
</evidence>
<evidence type="ECO:0000313" key="3">
    <source>
        <dbReference type="Proteomes" id="UP000247612"/>
    </source>
</evidence>
<dbReference type="STRING" id="1034346.GCA_000313565_00898"/>
<evidence type="ECO:0000313" key="2">
    <source>
        <dbReference type="EMBL" id="PXX77076.1"/>
    </source>
</evidence>
<feature type="transmembrane region" description="Helical" evidence="1">
    <location>
        <begin position="121"/>
        <end position="141"/>
    </location>
</feature>
<feature type="transmembrane region" description="Helical" evidence="1">
    <location>
        <begin position="34"/>
        <end position="57"/>
    </location>
</feature>
<dbReference type="InterPro" id="IPR052712">
    <property type="entry name" value="Acid_resist_chaperone_HdeD"/>
</dbReference>
<dbReference type="OrthoDB" id="1648765at2"/>
<feature type="transmembrane region" description="Helical" evidence="1">
    <location>
        <begin position="147"/>
        <end position="171"/>
    </location>
</feature>
<keyword evidence="1" id="KW-1133">Transmembrane helix</keyword>
<gene>
    <name evidence="2" type="ORF">DES51_11216</name>
</gene>